<name>A0AA94F2J1_9FLAO</name>
<evidence type="ECO:0000313" key="1">
    <source>
        <dbReference type="EMBL" id="RVU88383.1"/>
    </source>
</evidence>
<reference evidence="1" key="1">
    <citation type="submission" date="2018-12" db="EMBL/GenBank/DDBJ databases">
        <title>Draft genome sequence of Flaovobacterium columnare BGFS27 isolated from channel catfish in Alabama.</title>
        <authorList>
            <person name="Cai W."/>
            <person name="Arias C."/>
        </authorList>
    </citation>
    <scope>NUCLEOTIDE SEQUENCE [LARGE SCALE GENOMIC DNA]</scope>
    <source>
        <strain evidence="1">BGFS27</strain>
    </source>
</reference>
<comment type="caution">
    <text evidence="1">The sequence shown here is derived from an EMBL/GenBank/DDBJ whole genome shotgun (WGS) entry which is preliminary data.</text>
</comment>
<accession>A0AA94F2J1</accession>
<proteinExistence type="predicted"/>
<dbReference type="AlphaFoldDB" id="A0AA94F2J1"/>
<gene>
    <name evidence="1" type="ORF">EJB19_09470</name>
</gene>
<dbReference type="Gene3D" id="2.60.120.260">
    <property type="entry name" value="Galactose-binding domain-like"/>
    <property type="match status" value="1"/>
</dbReference>
<protein>
    <recommendedName>
        <fullName evidence="2">F5/8 type C domain-containing protein</fullName>
    </recommendedName>
</protein>
<dbReference type="InterPro" id="IPR008979">
    <property type="entry name" value="Galactose-bd-like_sf"/>
</dbReference>
<dbReference type="SUPFAM" id="SSF49785">
    <property type="entry name" value="Galactose-binding domain-like"/>
    <property type="match status" value="1"/>
</dbReference>
<sequence length="176" mass="19501">MQLFFHLFFILTGFILQAQSRIPVVYATATIEEESVQAPNNLDYAYDEDVNSAYHSKWSISGVPNTLQFYLSNTCSSVSKVIYKPRRLGLNGIFTKVNISYSLANAPTVFISLPGGNNGEFIWIADNTDKVINLSQPINNPAIFKFEVTQAYGNFTSCAEMEFEGVVIGSGIKTCN</sequence>
<dbReference type="RefSeq" id="WP_088418396.1">
    <property type="nucleotide sequence ID" value="NZ_RWGX02000012.1"/>
</dbReference>
<evidence type="ECO:0008006" key="2">
    <source>
        <dbReference type="Google" id="ProtNLM"/>
    </source>
</evidence>
<dbReference type="EMBL" id="RWGX01000004">
    <property type="protein sequence ID" value="RVU88383.1"/>
    <property type="molecule type" value="Genomic_DNA"/>
</dbReference>
<organism evidence="1">
    <name type="scientific">Flavobacterium columnare</name>
    <dbReference type="NCBI Taxonomy" id="996"/>
    <lineage>
        <taxon>Bacteria</taxon>
        <taxon>Pseudomonadati</taxon>
        <taxon>Bacteroidota</taxon>
        <taxon>Flavobacteriia</taxon>
        <taxon>Flavobacteriales</taxon>
        <taxon>Flavobacteriaceae</taxon>
        <taxon>Flavobacterium</taxon>
    </lineage>
</organism>